<keyword evidence="3" id="KW-0560">Oxidoreductase</keyword>
<dbReference type="SUPFAM" id="SSF51197">
    <property type="entry name" value="Clavaminate synthase-like"/>
    <property type="match status" value="1"/>
</dbReference>
<name>A0AB40BAN8_DIOCR</name>
<protein>
    <submittedName>
        <fullName evidence="3">Probable 2-oxoglutarate-dependent dioxygenase AOP1</fullName>
    </submittedName>
</protein>
<dbReference type="InterPro" id="IPR050231">
    <property type="entry name" value="Iron_ascorbate_oxido_reductase"/>
</dbReference>
<dbReference type="Gene3D" id="2.60.120.330">
    <property type="entry name" value="B-lactam Antibiotic, Isopenicillin N Synthase, Chain"/>
    <property type="match status" value="1"/>
</dbReference>
<evidence type="ECO:0000313" key="2">
    <source>
        <dbReference type="Proteomes" id="UP001515500"/>
    </source>
</evidence>
<dbReference type="GeneID" id="120260772"/>
<gene>
    <name evidence="3" type="primary">LOC120260772</name>
</gene>
<dbReference type="InterPro" id="IPR044861">
    <property type="entry name" value="IPNS-like_FE2OG_OXY"/>
</dbReference>
<dbReference type="AlphaFoldDB" id="A0AB40BAN8"/>
<organism evidence="2 3">
    <name type="scientific">Dioscorea cayennensis subsp. rotundata</name>
    <name type="common">White Guinea yam</name>
    <name type="synonym">Dioscorea rotundata</name>
    <dbReference type="NCBI Taxonomy" id="55577"/>
    <lineage>
        <taxon>Eukaryota</taxon>
        <taxon>Viridiplantae</taxon>
        <taxon>Streptophyta</taxon>
        <taxon>Embryophyta</taxon>
        <taxon>Tracheophyta</taxon>
        <taxon>Spermatophyta</taxon>
        <taxon>Magnoliopsida</taxon>
        <taxon>Liliopsida</taxon>
        <taxon>Dioscoreales</taxon>
        <taxon>Dioscoreaceae</taxon>
        <taxon>Dioscorea</taxon>
    </lineage>
</organism>
<keyword evidence="3" id="KW-0223">Dioxygenase</keyword>
<dbReference type="PANTHER" id="PTHR47990">
    <property type="entry name" value="2-OXOGLUTARATE (2OG) AND FE(II)-DEPENDENT OXYGENASE SUPERFAMILY PROTEIN-RELATED"/>
    <property type="match status" value="1"/>
</dbReference>
<dbReference type="Pfam" id="PF03171">
    <property type="entry name" value="2OG-FeII_Oxy"/>
    <property type="match status" value="1"/>
</dbReference>
<dbReference type="RefSeq" id="XP_039124266.1">
    <property type="nucleotide sequence ID" value="XM_039268332.1"/>
</dbReference>
<evidence type="ECO:0000259" key="1">
    <source>
        <dbReference type="Pfam" id="PF03171"/>
    </source>
</evidence>
<feature type="domain" description="Isopenicillin N synthase-like Fe(2+) 2OG dioxygenase" evidence="1">
    <location>
        <begin position="168"/>
        <end position="249"/>
    </location>
</feature>
<proteinExistence type="predicted"/>
<sequence>MKSETDQQLPKINFSGLVIGTSEWNAVRAEVITALNIYGTFEAVYDPLLDPKLREQVFKKAITDLFDLPADVKSLSATYHSKLYVPNVEAFFIYEENKQSIPSFTALMWPQGNTHFCETMERYVEALKELDQMIKKMIMEALGVEDKHYDEMIQKTEYSLSASHYKTEEDHKDDHQYMGSHTDPTVITIVGQDELDGLEVLIKSTGQWIRPAPYCFIVLVGDSMEALTNGRMQATSHRVVKNKNNSRRYETLFMSIAAKGFIIQAPSELIDETQPASTI</sequence>
<evidence type="ECO:0000313" key="3">
    <source>
        <dbReference type="RefSeq" id="XP_039124266.1"/>
    </source>
</evidence>
<keyword evidence="2" id="KW-1185">Reference proteome</keyword>
<accession>A0AB40BAN8</accession>
<dbReference type="GO" id="GO:0051213">
    <property type="term" value="F:dioxygenase activity"/>
    <property type="evidence" value="ECO:0007669"/>
    <property type="project" value="UniProtKB-KW"/>
</dbReference>
<dbReference type="Proteomes" id="UP001515500">
    <property type="component" value="Chromosome 5"/>
</dbReference>
<reference evidence="3" key="1">
    <citation type="submission" date="2025-08" db="UniProtKB">
        <authorList>
            <consortium name="RefSeq"/>
        </authorList>
    </citation>
    <scope>IDENTIFICATION</scope>
</reference>
<dbReference type="InterPro" id="IPR027443">
    <property type="entry name" value="IPNS-like_sf"/>
</dbReference>